<dbReference type="Pfam" id="PF14114">
    <property type="entry name" value="DUF4286"/>
    <property type="match status" value="1"/>
</dbReference>
<dbReference type="RefSeq" id="WP_205523782.1">
    <property type="nucleotide sequence ID" value="NZ_JBCLPP010000003.1"/>
</dbReference>
<name>A0ABV4CVL4_9BACT</name>
<dbReference type="EMBL" id="JBCLPP010000003">
    <property type="protein sequence ID" value="MEY8244295.1"/>
    <property type="molecule type" value="Genomic_DNA"/>
</dbReference>
<keyword evidence="2" id="KW-1185">Reference proteome</keyword>
<dbReference type="Proteomes" id="UP001565200">
    <property type="component" value="Unassembled WGS sequence"/>
</dbReference>
<evidence type="ECO:0000313" key="1">
    <source>
        <dbReference type="EMBL" id="MEY8244295.1"/>
    </source>
</evidence>
<sequence>MAYEVEPDFKKWILNTYIPYANVDCGLSDPLFMRILADMEGGTGYAVQLKSASVEATEQWLECQQPVKLAEMSSIWADKVMYFTTIMEEVAP</sequence>
<protein>
    <submittedName>
        <fullName evidence="1">DUF4286 family protein</fullName>
    </submittedName>
</protein>
<comment type="caution">
    <text evidence="1">The sequence shown here is derived from an EMBL/GenBank/DDBJ whole genome shotgun (WGS) entry which is preliminary data.</text>
</comment>
<dbReference type="InterPro" id="IPR025563">
    <property type="entry name" value="DUF4286"/>
</dbReference>
<evidence type="ECO:0000313" key="2">
    <source>
        <dbReference type="Proteomes" id="UP001565200"/>
    </source>
</evidence>
<proteinExistence type="predicted"/>
<gene>
    <name evidence="1" type="ORF">AAK873_01530</name>
</gene>
<reference evidence="1 2" key="1">
    <citation type="submission" date="2024-03" db="EMBL/GenBank/DDBJ databases">
        <title>Mouse gut bacterial collection (mGBC) of GemPharmatech.</title>
        <authorList>
            <person name="He Y."/>
            <person name="Dong L."/>
            <person name="Wu D."/>
            <person name="Gao X."/>
            <person name="Lin Z."/>
        </authorList>
    </citation>
    <scope>NUCLEOTIDE SEQUENCE [LARGE SCALE GENOMIC DNA]</scope>
    <source>
        <strain evidence="1 2">54-13</strain>
    </source>
</reference>
<accession>A0ABV4CVL4</accession>
<organism evidence="1 2">
    <name type="scientific">Heminiphilus faecis</name>
    <dbReference type="NCBI Taxonomy" id="2601703"/>
    <lineage>
        <taxon>Bacteria</taxon>
        <taxon>Pseudomonadati</taxon>
        <taxon>Bacteroidota</taxon>
        <taxon>Bacteroidia</taxon>
        <taxon>Bacteroidales</taxon>
        <taxon>Muribaculaceae</taxon>
        <taxon>Heminiphilus</taxon>
    </lineage>
</organism>